<evidence type="ECO:0000256" key="1">
    <source>
        <dbReference type="SAM" id="MobiDB-lite"/>
    </source>
</evidence>
<dbReference type="EMBL" id="CAFBLS010000137">
    <property type="protein sequence ID" value="CAB4879340.1"/>
    <property type="molecule type" value="Genomic_DNA"/>
</dbReference>
<sequence>MASRCTASPVTGPDNSVPSDIALSTARADTTAAYLTAHGLACATDQPRADTTGSPDPERLVNVKVAYDH</sequence>
<organism evidence="2">
    <name type="scientific">freshwater metagenome</name>
    <dbReference type="NCBI Taxonomy" id="449393"/>
    <lineage>
        <taxon>unclassified sequences</taxon>
        <taxon>metagenomes</taxon>
        <taxon>ecological metagenomes</taxon>
    </lineage>
</organism>
<dbReference type="AlphaFoldDB" id="A0A6J7EDK1"/>
<reference evidence="2" key="1">
    <citation type="submission" date="2020-05" db="EMBL/GenBank/DDBJ databases">
        <authorList>
            <person name="Chiriac C."/>
            <person name="Salcher M."/>
            <person name="Ghai R."/>
            <person name="Kavagutti S V."/>
        </authorList>
    </citation>
    <scope>NUCLEOTIDE SEQUENCE</scope>
</reference>
<evidence type="ECO:0000313" key="2">
    <source>
        <dbReference type="EMBL" id="CAB4879340.1"/>
    </source>
</evidence>
<accession>A0A6J7EDK1</accession>
<protein>
    <submittedName>
        <fullName evidence="2">Unannotated protein</fullName>
    </submittedName>
</protein>
<name>A0A6J7EDK1_9ZZZZ</name>
<proteinExistence type="predicted"/>
<feature type="region of interest" description="Disordered" evidence="1">
    <location>
        <begin position="45"/>
        <end position="69"/>
    </location>
</feature>
<feature type="compositionally biased region" description="Basic and acidic residues" evidence="1">
    <location>
        <begin position="56"/>
        <end position="69"/>
    </location>
</feature>
<gene>
    <name evidence="2" type="ORF">UFOPK3402_01155</name>
</gene>